<dbReference type="Gene3D" id="3.30.160.60">
    <property type="entry name" value="Classic Zinc Finger"/>
    <property type="match status" value="1"/>
</dbReference>
<proteinExistence type="predicted"/>
<protein>
    <submittedName>
        <fullName evidence="1">Uncharacterized protein</fullName>
    </submittedName>
</protein>
<dbReference type="EMBL" id="ML996582">
    <property type="protein sequence ID" value="KAF2754058.1"/>
    <property type="molecule type" value="Genomic_DNA"/>
</dbReference>
<evidence type="ECO:0000313" key="2">
    <source>
        <dbReference type="Proteomes" id="UP000799437"/>
    </source>
</evidence>
<dbReference type="SUPFAM" id="SSF57667">
    <property type="entry name" value="beta-beta-alpha zinc fingers"/>
    <property type="match status" value="1"/>
</dbReference>
<dbReference type="RefSeq" id="XP_033596509.1">
    <property type="nucleotide sequence ID" value="XM_033742527.1"/>
</dbReference>
<keyword evidence="2" id="KW-1185">Reference proteome</keyword>
<organism evidence="1 2">
    <name type="scientific">Pseudovirgaria hyperparasitica</name>
    <dbReference type="NCBI Taxonomy" id="470096"/>
    <lineage>
        <taxon>Eukaryota</taxon>
        <taxon>Fungi</taxon>
        <taxon>Dikarya</taxon>
        <taxon>Ascomycota</taxon>
        <taxon>Pezizomycotina</taxon>
        <taxon>Dothideomycetes</taxon>
        <taxon>Dothideomycetes incertae sedis</taxon>
        <taxon>Acrospermales</taxon>
        <taxon>Acrospermaceae</taxon>
        <taxon>Pseudovirgaria</taxon>
    </lineage>
</organism>
<accession>A0A6A6VTP1</accession>
<gene>
    <name evidence="1" type="ORF">EJ05DRAFT_457466</name>
</gene>
<reference evidence="1" key="1">
    <citation type="journal article" date="2020" name="Stud. Mycol.">
        <title>101 Dothideomycetes genomes: a test case for predicting lifestyles and emergence of pathogens.</title>
        <authorList>
            <person name="Haridas S."/>
            <person name="Albert R."/>
            <person name="Binder M."/>
            <person name="Bloem J."/>
            <person name="Labutti K."/>
            <person name="Salamov A."/>
            <person name="Andreopoulos B."/>
            <person name="Baker S."/>
            <person name="Barry K."/>
            <person name="Bills G."/>
            <person name="Bluhm B."/>
            <person name="Cannon C."/>
            <person name="Castanera R."/>
            <person name="Culley D."/>
            <person name="Daum C."/>
            <person name="Ezra D."/>
            <person name="Gonzalez J."/>
            <person name="Henrissat B."/>
            <person name="Kuo A."/>
            <person name="Liang C."/>
            <person name="Lipzen A."/>
            <person name="Lutzoni F."/>
            <person name="Magnuson J."/>
            <person name="Mondo S."/>
            <person name="Nolan M."/>
            <person name="Ohm R."/>
            <person name="Pangilinan J."/>
            <person name="Park H.-J."/>
            <person name="Ramirez L."/>
            <person name="Alfaro M."/>
            <person name="Sun H."/>
            <person name="Tritt A."/>
            <person name="Yoshinaga Y."/>
            <person name="Zwiers L.-H."/>
            <person name="Turgeon B."/>
            <person name="Goodwin S."/>
            <person name="Spatafora J."/>
            <person name="Crous P."/>
            <person name="Grigoriev I."/>
        </authorList>
    </citation>
    <scope>NUCLEOTIDE SEQUENCE</scope>
    <source>
        <strain evidence="1">CBS 121739</strain>
    </source>
</reference>
<dbReference type="InterPro" id="IPR036236">
    <property type="entry name" value="Znf_C2H2_sf"/>
</dbReference>
<dbReference type="GeneID" id="54483581"/>
<dbReference type="Proteomes" id="UP000799437">
    <property type="component" value="Unassembled WGS sequence"/>
</dbReference>
<evidence type="ECO:0000313" key="1">
    <source>
        <dbReference type="EMBL" id="KAF2754058.1"/>
    </source>
</evidence>
<dbReference type="AlphaFoldDB" id="A0A6A6VTP1"/>
<sequence length="94" mass="10521">MMDSNPWPKLKNILPTDYFCETCNKSMKYKDHKAHLFGKGHKAKVAALSKPEEGMELGGTWDITPLAAELTADGCFNCGQRKWRVTSLVDVSEC</sequence>
<name>A0A6A6VTP1_9PEZI</name>